<evidence type="ECO:0000256" key="1">
    <source>
        <dbReference type="ARBA" id="ARBA00022603"/>
    </source>
</evidence>
<feature type="domain" description="Ribosomal RNA adenine methylase transferase N-terminal" evidence="4">
    <location>
        <begin position="58"/>
        <end position="199"/>
    </location>
</feature>
<dbReference type="SMART" id="SM00650">
    <property type="entry name" value="rADc"/>
    <property type="match status" value="1"/>
</dbReference>
<evidence type="ECO:0000256" key="2">
    <source>
        <dbReference type="ARBA" id="ARBA00022679"/>
    </source>
</evidence>
<keyword evidence="1 5" id="KW-0489">Methyltransferase</keyword>
<dbReference type="AlphaFoldDB" id="A0A4R4ZDC9"/>
<evidence type="ECO:0000313" key="5">
    <source>
        <dbReference type="EMBL" id="TDD55474.1"/>
    </source>
</evidence>
<keyword evidence="2 5" id="KW-0808">Transferase</keyword>
<dbReference type="EMBL" id="SMKW01000003">
    <property type="protein sequence ID" value="TDD55474.1"/>
    <property type="molecule type" value="Genomic_DNA"/>
</dbReference>
<evidence type="ECO:0000259" key="4">
    <source>
        <dbReference type="SMART" id="SM00650"/>
    </source>
</evidence>
<dbReference type="Pfam" id="PF13649">
    <property type="entry name" value="Methyltransf_25"/>
    <property type="match status" value="1"/>
</dbReference>
<dbReference type="InterPro" id="IPR029063">
    <property type="entry name" value="SAM-dependent_MTases_sf"/>
</dbReference>
<keyword evidence="6" id="KW-1185">Reference proteome</keyword>
<dbReference type="InterPro" id="IPR020598">
    <property type="entry name" value="rRNA_Ade_methylase_Trfase_N"/>
</dbReference>
<protein>
    <submittedName>
        <fullName evidence="5">Methyltransferase domain-containing protein</fullName>
    </submittedName>
</protein>
<evidence type="ECO:0000256" key="3">
    <source>
        <dbReference type="ARBA" id="ARBA00022691"/>
    </source>
</evidence>
<keyword evidence="3" id="KW-0949">S-adenosyl-L-methionine</keyword>
<comment type="caution">
    <text evidence="5">The sequence shown here is derived from an EMBL/GenBank/DDBJ whole genome shotgun (WGS) entry which is preliminary data.</text>
</comment>
<organism evidence="5 6">
    <name type="scientific">Saccharopolyspora elongata</name>
    <dbReference type="NCBI Taxonomy" id="2530387"/>
    <lineage>
        <taxon>Bacteria</taxon>
        <taxon>Bacillati</taxon>
        <taxon>Actinomycetota</taxon>
        <taxon>Actinomycetes</taxon>
        <taxon>Pseudonocardiales</taxon>
        <taxon>Pseudonocardiaceae</taxon>
        <taxon>Saccharopolyspora</taxon>
    </lineage>
</organism>
<dbReference type="Proteomes" id="UP000294947">
    <property type="component" value="Unassembled WGS sequence"/>
</dbReference>
<name>A0A4R4ZDC9_9PSEU</name>
<dbReference type="CDD" id="cd02440">
    <property type="entry name" value="AdoMet_MTases"/>
    <property type="match status" value="1"/>
</dbReference>
<proteinExistence type="predicted"/>
<dbReference type="Gene3D" id="3.40.50.150">
    <property type="entry name" value="Vaccinia Virus protein VP39"/>
    <property type="match status" value="1"/>
</dbReference>
<sequence>MADGCPHRHARCIDASEERAPVTTIEYRNDLRLFVRTALQSPARVGALTPTGPAVSALTASVVPDHPDATVVELGPGTGSITDAITARMAGSGRQFAVELDPGLAAHLRKTRHGVRVLQADALALDEVLAGAGVRPGGIDAVVSSLPWTLLAPEDRAALLRSVAGALCPDGTFSAIGYLTALPHKARSFRRQLEATFRETRTSSVVCSNLPPARVYRCRGPVV</sequence>
<dbReference type="GO" id="GO:0000179">
    <property type="term" value="F:rRNA (adenine-N6,N6-)-dimethyltransferase activity"/>
    <property type="evidence" value="ECO:0007669"/>
    <property type="project" value="InterPro"/>
</dbReference>
<dbReference type="OrthoDB" id="3528482at2"/>
<dbReference type="SUPFAM" id="SSF53335">
    <property type="entry name" value="S-adenosyl-L-methionine-dependent methyltransferases"/>
    <property type="match status" value="1"/>
</dbReference>
<evidence type="ECO:0000313" key="6">
    <source>
        <dbReference type="Proteomes" id="UP000294947"/>
    </source>
</evidence>
<reference evidence="5 6" key="1">
    <citation type="submission" date="2019-03" db="EMBL/GenBank/DDBJ databases">
        <title>Draft genome sequences of novel Actinobacteria.</title>
        <authorList>
            <person name="Sahin N."/>
            <person name="Ay H."/>
            <person name="Saygin H."/>
        </authorList>
    </citation>
    <scope>NUCLEOTIDE SEQUENCE [LARGE SCALE GENOMIC DNA]</scope>
    <source>
        <strain evidence="5 6">7K502</strain>
    </source>
</reference>
<gene>
    <name evidence="5" type="ORF">E1288_03215</name>
</gene>
<dbReference type="InterPro" id="IPR041698">
    <property type="entry name" value="Methyltransf_25"/>
</dbReference>
<accession>A0A4R4ZDC9</accession>